<dbReference type="CDD" id="cd17913">
    <property type="entry name" value="DEXQc_Suv3"/>
    <property type="match status" value="1"/>
</dbReference>
<dbReference type="Pfam" id="PF22527">
    <property type="entry name" value="DEXQc_Suv3"/>
    <property type="match status" value="1"/>
</dbReference>
<dbReference type="InterPro" id="IPR027417">
    <property type="entry name" value="P-loop_NTPase"/>
</dbReference>
<comment type="catalytic activity">
    <reaction evidence="11">
        <text>ATP + H2O = ADP + phosphate + H(+)</text>
        <dbReference type="Rhea" id="RHEA:13065"/>
        <dbReference type="ChEBI" id="CHEBI:15377"/>
        <dbReference type="ChEBI" id="CHEBI:15378"/>
        <dbReference type="ChEBI" id="CHEBI:30616"/>
        <dbReference type="ChEBI" id="CHEBI:43474"/>
        <dbReference type="ChEBI" id="CHEBI:456216"/>
        <dbReference type="EC" id="3.6.4.13"/>
    </reaction>
</comment>
<dbReference type="Pfam" id="PF18147">
    <property type="entry name" value="Suv3_C_1"/>
    <property type="match status" value="1"/>
</dbReference>
<comment type="caution">
    <text evidence="13">The sequence shown here is derived from an EMBL/GenBank/DDBJ whole genome shotgun (WGS) entry which is preliminary data.</text>
</comment>
<keyword evidence="9" id="KW-0809">Transit peptide</keyword>
<dbReference type="GO" id="GO:0016787">
    <property type="term" value="F:hydrolase activity"/>
    <property type="evidence" value="ECO:0007669"/>
    <property type="project" value="UniProtKB-KW"/>
</dbReference>
<dbReference type="InterPro" id="IPR055206">
    <property type="entry name" value="DEXQc_SUV3"/>
</dbReference>
<dbReference type="PANTHER" id="PTHR12131:SF1">
    <property type="entry name" value="ATP-DEPENDENT RNA HELICASE SUPV3L1, MITOCHONDRIAL-RELATED"/>
    <property type="match status" value="1"/>
</dbReference>
<keyword evidence="10" id="KW-0496">Mitochondrion</keyword>
<keyword evidence="14" id="KW-1185">Reference proteome</keyword>
<dbReference type="AlphaFoldDB" id="A0AAV9I674"/>
<organism evidence="13 14">
    <name type="scientific">Galdieria yellowstonensis</name>
    <dbReference type="NCBI Taxonomy" id="3028027"/>
    <lineage>
        <taxon>Eukaryota</taxon>
        <taxon>Rhodophyta</taxon>
        <taxon>Bangiophyceae</taxon>
        <taxon>Galdieriales</taxon>
        <taxon>Galdieriaceae</taxon>
        <taxon>Galdieria</taxon>
    </lineage>
</organism>
<comment type="cofactor">
    <cofactor evidence="2">
        <name>Mg(2+)</name>
        <dbReference type="ChEBI" id="CHEBI:18420"/>
    </cofactor>
</comment>
<dbReference type="PROSITE" id="PS51194">
    <property type="entry name" value="HELICASE_CTER"/>
    <property type="match status" value="1"/>
</dbReference>
<dbReference type="PANTHER" id="PTHR12131">
    <property type="entry name" value="ATP-DEPENDENT RNA AND DNA HELICASE"/>
    <property type="match status" value="1"/>
</dbReference>
<evidence type="ECO:0000256" key="8">
    <source>
        <dbReference type="ARBA" id="ARBA00022840"/>
    </source>
</evidence>
<dbReference type="InterPro" id="IPR044774">
    <property type="entry name" value="Suv3_DEXQc"/>
</dbReference>
<dbReference type="Pfam" id="PF12513">
    <property type="entry name" value="SUV3_C"/>
    <property type="match status" value="1"/>
</dbReference>
<dbReference type="Gene3D" id="1.20.58.1080">
    <property type="match status" value="1"/>
</dbReference>
<evidence type="ECO:0000313" key="13">
    <source>
        <dbReference type="EMBL" id="KAK4522285.1"/>
    </source>
</evidence>
<keyword evidence="6" id="KW-0378">Hydrolase</keyword>
<evidence type="ECO:0000256" key="7">
    <source>
        <dbReference type="ARBA" id="ARBA00022806"/>
    </source>
</evidence>
<reference evidence="13 14" key="1">
    <citation type="submission" date="2022-07" db="EMBL/GenBank/DDBJ databases">
        <title>Genome-wide signatures of adaptation to extreme environments.</title>
        <authorList>
            <person name="Cho C.H."/>
            <person name="Yoon H.S."/>
        </authorList>
    </citation>
    <scope>NUCLEOTIDE SEQUENCE [LARGE SCALE GENOMIC DNA]</scope>
    <source>
        <strain evidence="13 14">108.79 E11</strain>
    </source>
</reference>
<evidence type="ECO:0000256" key="3">
    <source>
        <dbReference type="ARBA" id="ARBA00004173"/>
    </source>
</evidence>
<dbReference type="Proteomes" id="UP001300502">
    <property type="component" value="Unassembled WGS sequence"/>
</dbReference>
<evidence type="ECO:0000256" key="10">
    <source>
        <dbReference type="ARBA" id="ARBA00023128"/>
    </source>
</evidence>
<dbReference type="GO" id="GO:0003724">
    <property type="term" value="F:RNA helicase activity"/>
    <property type="evidence" value="ECO:0007669"/>
    <property type="project" value="UniProtKB-EC"/>
</dbReference>
<dbReference type="GO" id="GO:0005524">
    <property type="term" value="F:ATP binding"/>
    <property type="evidence" value="ECO:0007669"/>
    <property type="project" value="UniProtKB-KW"/>
</dbReference>
<evidence type="ECO:0000256" key="2">
    <source>
        <dbReference type="ARBA" id="ARBA00001946"/>
    </source>
</evidence>
<dbReference type="InterPro" id="IPR041082">
    <property type="entry name" value="Suv3_C_1"/>
</dbReference>
<evidence type="ECO:0000256" key="4">
    <source>
        <dbReference type="ARBA" id="ARBA00012552"/>
    </source>
</evidence>
<evidence type="ECO:0000313" key="14">
    <source>
        <dbReference type="Proteomes" id="UP001300502"/>
    </source>
</evidence>
<dbReference type="EMBL" id="JANCYU010000003">
    <property type="protein sequence ID" value="KAK4522285.1"/>
    <property type="molecule type" value="Genomic_DNA"/>
</dbReference>
<accession>A0AAV9I674</accession>
<evidence type="ECO:0000256" key="6">
    <source>
        <dbReference type="ARBA" id="ARBA00022801"/>
    </source>
</evidence>
<dbReference type="FunFam" id="3.40.50.300:FF:000269">
    <property type="entry name" value="ATP-dependent RNA helicase SUPV3L1, mitochondrial"/>
    <property type="match status" value="1"/>
</dbReference>
<evidence type="ECO:0000256" key="5">
    <source>
        <dbReference type="ARBA" id="ARBA00022741"/>
    </source>
</evidence>
<dbReference type="FunFam" id="3.40.50.300:FF:000957">
    <property type="entry name" value="ATP-dependent RNA helicase SUV3L, mitochondrial"/>
    <property type="match status" value="1"/>
</dbReference>
<protein>
    <recommendedName>
        <fullName evidence="4">RNA helicase</fullName>
        <ecNumber evidence="4">3.6.4.13</ecNumber>
    </recommendedName>
</protein>
<dbReference type="InterPro" id="IPR001650">
    <property type="entry name" value="Helicase_C-like"/>
</dbReference>
<evidence type="ECO:0000256" key="1">
    <source>
        <dbReference type="ARBA" id="ARBA00001936"/>
    </source>
</evidence>
<dbReference type="InterPro" id="IPR050699">
    <property type="entry name" value="RNA-DNA_Helicase"/>
</dbReference>
<name>A0AAV9I674_9RHOD</name>
<evidence type="ECO:0000256" key="9">
    <source>
        <dbReference type="ARBA" id="ARBA00022946"/>
    </source>
</evidence>
<keyword evidence="5" id="KW-0547">Nucleotide-binding</keyword>
<dbReference type="SUPFAM" id="SSF52540">
    <property type="entry name" value="P-loop containing nucleoside triphosphate hydrolases"/>
    <property type="match status" value="1"/>
</dbReference>
<evidence type="ECO:0000259" key="12">
    <source>
        <dbReference type="PROSITE" id="PS51194"/>
    </source>
</evidence>
<feature type="domain" description="Helicase C-terminal" evidence="12">
    <location>
        <begin position="375"/>
        <end position="532"/>
    </location>
</feature>
<dbReference type="InterPro" id="IPR022192">
    <property type="entry name" value="SUV3_C"/>
</dbReference>
<keyword evidence="7" id="KW-0347">Helicase</keyword>
<dbReference type="Gene3D" id="1.20.272.40">
    <property type="match status" value="1"/>
</dbReference>
<dbReference type="EC" id="3.6.4.13" evidence="4"/>
<dbReference type="CDD" id="cd18805">
    <property type="entry name" value="SF2_C_suv3"/>
    <property type="match status" value="1"/>
</dbReference>
<proteinExistence type="predicted"/>
<gene>
    <name evidence="13" type="ORF">GAYE_HPESCF16G0165</name>
</gene>
<dbReference type="SMART" id="SM00490">
    <property type="entry name" value="HELICc"/>
    <property type="match status" value="1"/>
</dbReference>
<comment type="cofactor">
    <cofactor evidence="1">
        <name>Mn(2+)</name>
        <dbReference type="ChEBI" id="CHEBI:29035"/>
    </cofactor>
</comment>
<dbReference type="Pfam" id="PF00271">
    <property type="entry name" value="Helicase_C"/>
    <property type="match status" value="1"/>
</dbReference>
<keyword evidence="8" id="KW-0067">ATP-binding</keyword>
<comment type="subcellular location">
    <subcellularLocation>
        <location evidence="3">Mitochondrion</location>
    </subcellularLocation>
</comment>
<dbReference type="Gene3D" id="3.40.50.300">
    <property type="entry name" value="P-loop containing nucleotide triphosphate hydrolases"/>
    <property type="match status" value="2"/>
</dbReference>
<dbReference type="GO" id="GO:0000965">
    <property type="term" value="P:mitochondrial RNA 3'-end processing"/>
    <property type="evidence" value="ECO:0007669"/>
    <property type="project" value="TreeGrafter"/>
</dbReference>
<sequence>MFGRWTAFLFGRRCKVFVINVAKYRETNLWDCTWRKHKVCNTTRVCFFSSKKFDTYSQPQWTGVDTVAEEFYRAIEDVEENKLSAKCLKRLLKRIGKEDITREYFQSNGIPLSLMVARKDCKDEQLQQNIASVLCEYKEFLSTRQNSTTGYPENNCVDRLGETPNMESTLTKACLPILANYLKDKYPKEVYAHRRILRVMDLSRPEDWYPLARSIKRKVILHIGPTNSGKTHAALEALRTAKSGIYCGPLRLLAWEIQQRLQNGDENGLPVPCDLLTGQEQVEVPNAHHVSCTVEMTPVHTRFQVGVIDEVQLLGDNERAWAWTRALLGLAVDELHLCGDPSSENIVRKLINRTQDDLDVKYYERLSSLTVEKNTLTSLHQLQAGDCLVAFSKVDLFKWKADIERETGLKCSIIYGGLPPEVRRQQSLQFNNSNMSNRILVATDAIGMGLNLNIRRVIFSSLLKFDGKETRALTPSQVRQIGGRAGRFGSLFPDGLITAVNQEDLEYIRDTFSRQLGPISQAGLFPPSDKVQLFAEEKASSHLSFSSIWDEIASLAQVDGTFFLCSFEEIKARAQVIEDLPLSIETKYTLCMCPVDIDIPKQVVAFAEFSRELAFEGCVRLGKAMSQVYPAKNWKDMNDLESTYKILDMYLWLAQRFRDAFVDIENATLVRNECCRVLQNCLNSKKLITSLDSKQTSLPKRKRRWK</sequence>
<evidence type="ECO:0000256" key="11">
    <source>
        <dbReference type="ARBA" id="ARBA00047984"/>
    </source>
</evidence>
<dbReference type="GO" id="GO:0045025">
    <property type="term" value="C:mitochondrial degradosome"/>
    <property type="evidence" value="ECO:0007669"/>
    <property type="project" value="TreeGrafter"/>
</dbReference>